<reference evidence="2 3" key="1">
    <citation type="submission" date="2021-12" db="EMBL/GenBank/DDBJ databases">
        <title>Genome seq of p7.</title>
        <authorList>
            <person name="Seo T."/>
        </authorList>
    </citation>
    <scope>NUCLEOTIDE SEQUENCE [LARGE SCALE GENOMIC DNA]</scope>
    <source>
        <strain evidence="2 3">P7</strain>
    </source>
</reference>
<feature type="transmembrane region" description="Helical" evidence="1">
    <location>
        <begin position="195"/>
        <end position="219"/>
    </location>
</feature>
<feature type="transmembrane region" description="Helical" evidence="1">
    <location>
        <begin position="26"/>
        <end position="44"/>
    </location>
</feature>
<evidence type="ECO:0000256" key="1">
    <source>
        <dbReference type="SAM" id="Phobius"/>
    </source>
</evidence>
<keyword evidence="1" id="KW-1133">Transmembrane helix</keyword>
<feature type="transmembrane region" description="Helical" evidence="1">
    <location>
        <begin position="99"/>
        <end position="121"/>
    </location>
</feature>
<sequence length="416" mass="42592">MTALTQFKAQPATWQPRRLLDAPHRLGFALGAAAMALLALWWLAVQAAVALGGASGLAWALPAALAHGLLFTFGFMPAFMAGFLFTAGPRWLERPAVQARSLLGPLQQWAAGVALLLAGAHTHPWPAALGLAALAAAWLRLMLGFAAMLGASRVADRLHARCILAAGSLGVAALLLACAALLVGDMHWLDVAVRVGLWGFVAPVFAAASHRMIPFFAAAGLARLEAWQPNAMLLPMLGGLALGGLADVGALPPGLAAPPLALASAVLLFVALRRAWLHRTAGPSQRLSSMLQGGFAWLGLALGLQAASLARQAGGEAGFGAAPLHVLTLGWMGSTLLATATRVAAGHGGRPLAVDGAGWALYRLLQLAVLLRLAAGLGLAHAGLVLAAAAWAVVATGWAGRLLGWLGRPRADGRAG</sequence>
<feature type="transmembrane region" description="Helical" evidence="1">
    <location>
        <begin position="162"/>
        <end position="183"/>
    </location>
</feature>
<feature type="transmembrane region" description="Helical" evidence="1">
    <location>
        <begin position="231"/>
        <end position="251"/>
    </location>
</feature>
<dbReference type="EMBL" id="JAJTWT010000004">
    <property type="protein sequence ID" value="MCE4537858.1"/>
    <property type="molecule type" value="Genomic_DNA"/>
</dbReference>
<dbReference type="InterPro" id="IPR010266">
    <property type="entry name" value="NnrS"/>
</dbReference>
<proteinExistence type="predicted"/>
<accession>A0ABS8XFT6</accession>
<feature type="transmembrane region" description="Helical" evidence="1">
    <location>
        <begin position="127"/>
        <end position="150"/>
    </location>
</feature>
<dbReference type="Pfam" id="PF05940">
    <property type="entry name" value="NnrS"/>
    <property type="match status" value="1"/>
</dbReference>
<feature type="transmembrane region" description="Helical" evidence="1">
    <location>
        <begin position="257"/>
        <end position="277"/>
    </location>
</feature>
<gene>
    <name evidence="2" type="ORF">LXT12_11410</name>
</gene>
<feature type="transmembrane region" description="Helical" evidence="1">
    <location>
        <begin position="64"/>
        <end position="87"/>
    </location>
</feature>
<keyword evidence="3" id="KW-1185">Reference proteome</keyword>
<evidence type="ECO:0000313" key="2">
    <source>
        <dbReference type="EMBL" id="MCE4537858.1"/>
    </source>
</evidence>
<name>A0ABS8XFT6_9BURK</name>
<organism evidence="2 3">
    <name type="scientific">Pelomonas caseinilytica</name>
    <dbReference type="NCBI Taxonomy" id="2906763"/>
    <lineage>
        <taxon>Bacteria</taxon>
        <taxon>Pseudomonadati</taxon>
        <taxon>Pseudomonadota</taxon>
        <taxon>Betaproteobacteria</taxon>
        <taxon>Burkholderiales</taxon>
        <taxon>Sphaerotilaceae</taxon>
        <taxon>Roseateles</taxon>
    </lineage>
</organism>
<comment type="caution">
    <text evidence="2">The sequence shown here is derived from an EMBL/GenBank/DDBJ whole genome shotgun (WGS) entry which is preliminary data.</text>
</comment>
<keyword evidence="1" id="KW-0472">Membrane</keyword>
<protein>
    <submittedName>
        <fullName evidence="2">NnrS family protein</fullName>
    </submittedName>
</protein>
<evidence type="ECO:0000313" key="3">
    <source>
        <dbReference type="Proteomes" id="UP001201463"/>
    </source>
</evidence>
<keyword evidence="1" id="KW-0812">Transmembrane</keyword>
<feature type="transmembrane region" description="Helical" evidence="1">
    <location>
        <begin position="379"/>
        <end position="400"/>
    </location>
</feature>
<dbReference type="Proteomes" id="UP001201463">
    <property type="component" value="Unassembled WGS sequence"/>
</dbReference>
<dbReference type="RefSeq" id="WP_233392113.1">
    <property type="nucleotide sequence ID" value="NZ_JAJTWT010000004.1"/>
</dbReference>